<organism evidence="2 3">
    <name type="scientific">Fluctibacter corallii</name>
    <dbReference type="NCBI Taxonomy" id="2984329"/>
    <lineage>
        <taxon>Bacteria</taxon>
        <taxon>Pseudomonadati</taxon>
        <taxon>Pseudomonadota</taxon>
        <taxon>Gammaproteobacteria</taxon>
        <taxon>Alteromonadales</taxon>
        <taxon>Alteromonadaceae</taxon>
        <taxon>Fluctibacter</taxon>
    </lineage>
</organism>
<dbReference type="SMART" id="SM00138">
    <property type="entry name" value="MeTrc"/>
    <property type="match status" value="1"/>
</dbReference>
<keyword evidence="3" id="KW-1185">Reference proteome</keyword>
<dbReference type="Gene3D" id="3.40.50.150">
    <property type="entry name" value="Vaccinia Virus protein VP39"/>
    <property type="match status" value="1"/>
</dbReference>
<dbReference type="RefSeq" id="WP_263712297.1">
    <property type="nucleotide sequence ID" value="NZ_JAOWKX010000004.1"/>
</dbReference>
<dbReference type="PANTHER" id="PTHR24422:SF8">
    <property type="entry name" value="CHEMOTAXIS PROTEIN"/>
    <property type="match status" value="1"/>
</dbReference>
<evidence type="ECO:0000313" key="2">
    <source>
        <dbReference type="EMBL" id="MCV2885016.1"/>
    </source>
</evidence>
<dbReference type="InterPro" id="IPR029063">
    <property type="entry name" value="SAM-dependent_MTases_sf"/>
</dbReference>
<comment type="caution">
    <text evidence="2">The sequence shown here is derived from an EMBL/GenBank/DDBJ whole genome shotgun (WGS) entry which is preliminary data.</text>
</comment>
<feature type="domain" description="CheR-type methyltransferase" evidence="1">
    <location>
        <begin position="1"/>
        <end position="253"/>
    </location>
</feature>
<evidence type="ECO:0000259" key="1">
    <source>
        <dbReference type="PROSITE" id="PS50123"/>
    </source>
</evidence>
<proteinExistence type="predicted"/>
<gene>
    <name evidence="2" type="ORF">OE749_09935</name>
</gene>
<dbReference type="Proteomes" id="UP001652504">
    <property type="component" value="Unassembled WGS sequence"/>
</dbReference>
<dbReference type="PRINTS" id="PR00996">
    <property type="entry name" value="CHERMTFRASE"/>
</dbReference>
<dbReference type="EMBL" id="JAOWKX010000004">
    <property type="protein sequence ID" value="MCV2885016.1"/>
    <property type="molecule type" value="Genomic_DNA"/>
</dbReference>
<dbReference type="InterPro" id="IPR022642">
    <property type="entry name" value="CheR_C"/>
</dbReference>
<reference evidence="2 3" key="1">
    <citation type="submission" date="2022-10" db="EMBL/GenBank/DDBJ databases">
        <title>Aestuariibacter sp. AA17 isolated from Montipora capitata coral fragment.</title>
        <authorList>
            <person name="Emsley S.A."/>
            <person name="Pfannmuller K.M."/>
            <person name="Loughran R.M."/>
            <person name="Shlafstein M."/>
            <person name="Papke E."/>
            <person name="Saw J.H."/>
            <person name="Ushijima B."/>
            <person name="Videau P."/>
        </authorList>
    </citation>
    <scope>NUCLEOTIDE SEQUENCE [LARGE SCALE GENOMIC DNA]</scope>
    <source>
        <strain evidence="2 3">AA17</strain>
    </source>
</reference>
<dbReference type="InterPro" id="IPR050903">
    <property type="entry name" value="Bact_Chemotaxis_MeTrfase"/>
</dbReference>
<dbReference type="PROSITE" id="PS50123">
    <property type="entry name" value="CHER"/>
    <property type="match status" value="1"/>
</dbReference>
<dbReference type="InterPro" id="IPR000780">
    <property type="entry name" value="CheR_MeTrfase"/>
</dbReference>
<sequence length="276" mass="31444">MDKDELLCELILHVIKRQCQHDFTLYALPVLQKRIQRFIETQGLASHETLLLALIKGDKKLEYDLVQALTVHYTHFFRNKEYFQLFYSEILPHFAHTANFRLWSIGCSSGEEVYSYAMLIALRNQLAEAALIGTDLNANQIDIASAGVYPLNKLEELESGFKSLALPANSSLLSLIDSQQKSTFTFCEAIRQSCHFSTHDMTRDASLGAVHVISCRNTLMYFSEEKQQEVINQLILPSLVPGGYVITGEAENLEPWSDTFNLKRLHNGINIYHYHA</sequence>
<protein>
    <recommendedName>
        <fullName evidence="1">CheR-type methyltransferase domain-containing protein</fullName>
    </recommendedName>
</protein>
<dbReference type="PANTHER" id="PTHR24422">
    <property type="entry name" value="CHEMOTAXIS PROTEIN METHYLTRANSFERASE"/>
    <property type="match status" value="1"/>
</dbReference>
<dbReference type="SUPFAM" id="SSF53335">
    <property type="entry name" value="S-adenosyl-L-methionine-dependent methyltransferases"/>
    <property type="match status" value="1"/>
</dbReference>
<dbReference type="Pfam" id="PF01739">
    <property type="entry name" value="CheR"/>
    <property type="match status" value="1"/>
</dbReference>
<evidence type="ECO:0000313" key="3">
    <source>
        <dbReference type="Proteomes" id="UP001652504"/>
    </source>
</evidence>
<accession>A0ABT3A9M5</accession>
<name>A0ABT3A9M5_9ALTE</name>